<dbReference type="Gene3D" id="3.30.70.1290">
    <property type="entry name" value="Transposase IS200-like"/>
    <property type="match status" value="1"/>
</dbReference>
<protein>
    <submittedName>
        <fullName evidence="2">Transposase</fullName>
    </submittedName>
</protein>
<dbReference type="SMART" id="SM01321">
    <property type="entry name" value="Y1_Tnp"/>
    <property type="match status" value="1"/>
</dbReference>
<reference evidence="2 3" key="1">
    <citation type="submission" date="2021-10" db="EMBL/GenBank/DDBJ databases">
        <title>Collection of gut derived symbiotic bacterial strains cultured from healthy donors.</title>
        <authorList>
            <person name="Lin H."/>
            <person name="Littmann E."/>
            <person name="Kohout C."/>
            <person name="Pamer E.G."/>
        </authorList>
    </citation>
    <scope>NUCLEOTIDE SEQUENCE [LARGE SCALE GENOMIC DNA]</scope>
    <source>
        <strain evidence="2 3">DFI.1.165</strain>
    </source>
</reference>
<dbReference type="Pfam" id="PF01797">
    <property type="entry name" value="Y1_Tnp"/>
    <property type="match status" value="1"/>
</dbReference>
<dbReference type="PANTHER" id="PTHR34322">
    <property type="entry name" value="TRANSPOSASE, Y1_TNP DOMAIN-CONTAINING"/>
    <property type="match status" value="1"/>
</dbReference>
<dbReference type="Proteomes" id="UP001299546">
    <property type="component" value="Unassembled WGS sequence"/>
</dbReference>
<evidence type="ECO:0000259" key="1">
    <source>
        <dbReference type="SMART" id="SM01321"/>
    </source>
</evidence>
<dbReference type="InterPro" id="IPR036515">
    <property type="entry name" value="Transposase_17_sf"/>
</dbReference>
<proteinExistence type="predicted"/>
<dbReference type="InterPro" id="IPR002686">
    <property type="entry name" value="Transposase_17"/>
</dbReference>
<dbReference type="EMBL" id="JAJCIS010000001">
    <property type="protein sequence ID" value="MCB7386284.1"/>
    <property type="molecule type" value="Genomic_DNA"/>
</dbReference>
<dbReference type="PANTHER" id="PTHR34322:SF2">
    <property type="entry name" value="TRANSPOSASE IS200-LIKE DOMAIN-CONTAINING PROTEIN"/>
    <property type="match status" value="1"/>
</dbReference>
<dbReference type="SUPFAM" id="SSF143422">
    <property type="entry name" value="Transposase IS200-like"/>
    <property type="match status" value="1"/>
</dbReference>
<organism evidence="2 3">
    <name type="scientific">Bariatricus massiliensis</name>
    <dbReference type="NCBI Taxonomy" id="1745713"/>
    <lineage>
        <taxon>Bacteria</taxon>
        <taxon>Bacillati</taxon>
        <taxon>Bacillota</taxon>
        <taxon>Clostridia</taxon>
        <taxon>Lachnospirales</taxon>
        <taxon>Lachnospiraceae</taxon>
        <taxon>Bariatricus</taxon>
    </lineage>
</organism>
<evidence type="ECO:0000313" key="3">
    <source>
        <dbReference type="Proteomes" id="UP001299546"/>
    </source>
</evidence>
<evidence type="ECO:0000313" key="2">
    <source>
        <dbReference type="EMBL" id="MCB7386284.1"/>
    </source>
</evidence>
<name>A0ABS8DDJ1_9FIRM</name>
<gene>
    <name evidence="2" type="ORF">LIZ65_03195</name>
</gene>
<accession>A0ABS8DDJ1</accession>
<feature type="domain" description="Transposase IS200-like" evidence="1">
    <location>
        <begin position="11"/>
        <end position="127"/>
    </location>
</feature>
<sequence>MLMPRTGRSVSATKMYHVMIRGNNKETVFKTHRDKRKFMRIIEESEIRTGEKVEVYAYCIMLNHAHFLLRGDLEYVSKFMKEIETTYALYYNFNRDRVGHVFQGRYKSEPVEDEIYFWTCFLYIHDNPVKAGIVVKKGEYPYSSKLEYINQQCDIIHRRAMLMYNKKFGIMSRNKTLAERRKNAIIMDLEEDMKIQKVEVVKYYIRVFIKMQNIESGHMLIHTPALRKEFIEFVNSKVEISKNEIIRILKEL</sequence>
<keyword evidence="3" id="KW-1185">Reference proteome</keyword>
<dbReference type="RefSeq" id="WP_082891596.1">
    <property type="nucleotide sequence ID" value="NZ_JAJCIQ010000001.1"/>
</dbReference>
<comment type="caution">
    <text evidence="2">The sequence shown here is derived from an EMBL/GenBank/DDBJ whole genome shotgun (WGS) entry which is preliminary data.</text>
</comment>